<dbReference type="EMBL" id="BAAAYX010000013">
    <property type="protein sequence ID" value="GAA3708863.1"/>
    <property type="molecule type" value="Genomic_DNA"/>
</dbReference>
<dbReference type="CDD" id="cd06581">
    <property type="entry name" value="TM_PBP1_LivM_like"/>
    <property type="match status" value="1"/>
</dbReference>
<feature type="transmembrane region" description="Helical" evidence="6">
    <location>
        <begin position="125"/>
        <end position="145"/>
    </location>
</feature>
<feature type="transmembrane region" description="Helical" evidence="6">
    <location>
        <begin position="220"/>
        <end position="239"/>
    </location>
</feature>
<evidence type="ECO:0000256" key="2">
    <source>
        <dbReference type="ARBA" id="ARBA00022475"/>
    </source>
</evidence>
<comment type="subcellular location">
    <subcellularLocation>
        <location evidence="1">Cell membrane</location>
        <topology evidence="1">Multi-pass membrane protein</topology>
    </subcellularLocation>
</comment>
<evidence type="ECO:0000256" key="6">
    <source>
        <dbReference type="SAM" id="Phobius"/>
    </source>
</evidence>
<organism evidence="7 8">
    <name type="scientific">Microlunatus aurantiacus</name>
    <dbReference type="NCBI Taxonomy" id="446786"/>
    <lineage>
        <taxon>Bacteria</taxon>
        <taxon>Bacillati</taxon>
        <taxon>Actinomycetota</taxon>
        <taxon>Actinomycetes</taxon>
        <taxon>Propionibacteriales</taxon>
        <taxon>Propionibacteriaceae</taxon>
        <taxon>Microlunatus</taxon>
    </lineage>
</organism>
<dbReference type="InterPro" id="IPR043428">
    <property type="entry name" value="LivM-like"/>
</dbReference>
<feature type="transmembrane region" description="Helical" evidence="6">
    <location>
        <begin position="59"/>
        <end position="79"/>
    </location>
</feature>
<feature type="transmembrane region" description="Helical" evidence="6">
    <location>
        <begin position="21"/>
        <end position="39"/>
    </location>
</feature>
<dbReference type="InterPro" id="IPR001851">
    <property type="entry name" value="ABC_transp_permease"/>
</dbReference>
<feature type="transmembrane region" description="Helical" evidence="6">
    <location>
        <begin position="245"/>
        <end position="266"/>
    </location>
</feature>
<evidence type="ECO:0000313" key="8">
    <source>
        <dbReference type="Proteomes" id="UP001500051"/>
    </source>
</evidence>
<sequence length="572" mass="60816">MKIPNPLTPELQQRTTGTGRILALVGGVIMIAAPFLPWAYGRSALDNMTVLGYPSPMQFLFLVLGLLVVGFLVGSHLYLKRRRKRRVGWVRGAKSAATGGLIYIVLIIISIAVELEGLVNVEYGGWVALIGAGLAFVGTKLMLADRAPNLGGLVAKPWIEIICVAAVMALALFGAAFALNMDDGGSFVSFLGFIGAIIAVLFTSGVMGFLSSCTQRHRKVLILSAFVVAFAFPLTQGGSDANMSIATQVIIFAATAMGLNIVVGLAGLLDLGYIAFLGAGAFTAAILSKSAFATIDWHPPFIVVVLISGCVSATLGLIIGSPTLRVSGDYLAIVTLAFGEIFRISMINLDGTDGPDLTHGSNGIPGVPDLNLFGFDFGDTHVLFGIPLGRFSNYYFLLLLVIGLIILVFVRLNNSRIGRGWVAIREDEKAAEAMGVNVFGLKLFAFAGGAFLAGVAGSVKAHVDVSVTPDQYVFLESAFLLAAIVLGGMGTVLGVLIGATILKLMPEKLRFVSEYRLLIFGLLLVLMMRFRPEGLVPNQRRQLEFHDDDEDLVDRIEEEVEETGLVKGGGAS</sequence>
<dbReference type="Proteomes" id="UP001500051">
    <property type="component" value="Unassembled WGS sequence"/>
</dbReference>
<feature type="transmembrane region" description="Helical" evidence="6">
    <location>
        <begin position="479"/>
        <end position="502"/>
    </location>
</feature>
<feature type="transmembrane region" description="Helical" evidence="6">
    <location>
        <begin position="394"/>
        <end position="412"/>
    </location>
</feature>
<dbReference type="RefSeq" id="WP_344813081.1">
    <property type="nucleotide sequence ID" value="NZ_BAAAYX010000013.1"/>
</dbReference>
<feature type="transmembrane region" description="Helical" evidence="6">
    <location>
        <begin position="330"/>
        <end position="349"/>
    </location>
</feature>
<gene>
    <name evidence="7" type="ORF">GCM10022204_28780</name>
</gene>
<feature type="transmembrane region" description="Helical" evidence="6">
    <location>
        <begin position="157"/>
        <end position="181"/>
    </location>
</feature>
<evidence type="ECO:0000256" key="4">
    <source>
        <dbReference type="ARBA" id="ARBA00022989"/>
    </source>
</evidence>
<comment type="caution">
    <text evidence="7">The sequence shown here is derived from an EMBL/GenBank/DDBJ whole genome shotgun (WGS) entry which is preliminary data.</text>
</comment>
<keyword evidence="8" id="KW-1185">Reference proteome</keyword>
<name>A0ABP7DQT8_9ACTN</name>
<evidence type="ECO:0000256" key="1">
    <source>
        <dbReference type="ARBA" id="ARBA00004651"/>
    </source>
</evidence>
<accession>A0ABP7DQT8</accession>
<keyword evidence="5 6" id="KW-0472">Membrane</keyword>
<evidence type="ECO:0000256" key="5">
    <source>
        <dbReference type="ARBA" id="ARBA00023136"/>
    </source>
</evidence>
<feature type="transmembrane region" description="Helical" evidence="6">
    <location>
        <begin position="301"/>
        <end position="318"/>
    </location>
</feature>
<feature type="transmembrane region" description="Helical" evidence="6">
    <location>
        <begin position="514"/>
        <end position="530"/>
    </location>
</feature>
<feature type="transmembrane region" description="Helical" evidence="6">
    <location>
        <begin position="273"/>
        <end position="295"/>
    </location>
</feature>
<dbReference type="Pfam" id="PF02653">
    <property type="entry name" value="BPD_transp_2"/>
    <property type="match status" value="1"/>
</dbReference>
<dbReference type="PANTHER" id="PTHR30482">
    <property type="entry name" value="HIGH-AFFINITY BRANCHED-CHAIN AMINO ACID TRANSPORT SYSTEM PERMEASE"/>
    <property type="match status" value="1"/>
</dbReference>
<feature type="transmembrane region" description="Helical" evidence="6">
    <location>
        <begin position="100"/>
        <end position="119"/>
    </location>
</feature>
<evidence type="ECO:0000313" key="7">
    <source>
        <dbReference type="EMBL" id="GAA3708863.1"/>
    </source>
</evidence>
<evidence type="ECO:0000256" key="3">
    <source>
        <dbReference type="ARBA" id="ARBA00022692"/>
    </source>
</evidence>
<reference evidence="8" key="1">
    <citation type="journal article" date="2019" name="Int. J. Syst. Evol. Microbiol.">
        <title>The Global Catalogue of Microorganisms (GCM) 10K type strain sequencing project: providing services to taxonomists for standard genome sequencing and annotation.</title>
        <authorList>
            <consortium name="The Broad Institute Genomics Platform"/>
            <consortium name="The Broad Institute Genome Sequencing Center for Infectious Disease"/>
            <person name="Wu L."/>
            <person name="Ma J."/>
        </authorList>
    </citation>
    <scope>NUCLEOTIDE SEQUENCE [LARGE SCALE GENOMIC DNA]</scope>
    <source>
        <strain evidence="8">JCM 16548</strain>
    </source>
</reference>
<feature type="transmembrane region" description="Helical" evidence="6">
    <location>
        <begin position="433"/>
        <end position="459"/>
    </location>
</feature>
<keyword evidence="2" id="KW-1003">Cell membrane</keyword>
<protein>
    <submittedName>
        <fullName evidence="7">Branched-chain amino acid ABC transporter permease</fullName>
    </submittedName>
</protein>
<keyword evidence="3 6" id="KW-0812">Transmembrane</keyword>
<proteinExistence type="predicted"/>
<dbReference type="PANTHER" id="PTHR30482:SF10">
    <property type="entry name" value="HIGH-AFFINITY BRANCHED-CHAIN AMINO ACID TRANSPORT PROTEIN BRAE"/>
    <property type="match status" value="1"/>
</dbReference>
<keyword evidence="4 6" id="KW-1133">Transmembrane helix</keyword>
<feature type="transmembrane region" description="Helical" evidence="6">
    <location>
        <begin position="187"/>
        <end position="208"/>
    </location>
</feature>